<protein>
    <submittedName>
        <fullName evidence="1">Uncharacterized protein</fullName>
    </submittedName>
</protein>
<keyword evidence="2" id="KW-1185">Reference proteome</keyword>
<gene>
    <name evidence="1" type="ORF">SAMN06264855_1387</name>
</gene>
<dbReference type="Proteomes" id="UP000198397">
    <property type="component" value="Unassembled WGS sequence"/>
</dbReference>
<dbReference type="AlphaFoldDB" id="A0A238YCA9"/>
<dbReference type="EMBL" id="FZNQ01000038">
    <property type="protein sequence ID" value="SNR68875.1"/>
    <property type="molecule type" value="Genomic_DNA"/>
</dbReference>
<evidence type="ECO:0000313" key="2">
    <source>
        <dbReference type="Proteomes" id="UP000198397"/>
    </source>
</evidence>
<dbReference type="RefSeq" id="WP_143420470.1">
    <property type="nucleotide sequence ID" value="NZ_FZNQ01000038.1"/>
</dbReference>
<proteinExistence type="predicted"/>
<reference evidence="1 2" key="1">
    <citation type="submission" date="2017-06" db="EMBL/GenBank/DDBJ databases">
        <authorList>
            <person name="Kim H.J."/>
            <person name="Triplett B.A."/>
        </authorList>
    </citation>
    <scope>NUCLEOTIDE SEQUENCE [LARGE SCALE GENOMIC DNA]</scope>
    <source>
        <strain evidence="1 2">DSM 8800</strain>
    </source>
</reference>
<name>A0A238YCA9_HALVU</name>
<organism evidence="1 2">
    <name type="scientific">Halorubrum vacuolatum</name>
    <name type="common">Natronobacterium vacuolatum</name>
    <dbReference type="NCBI Taxonomy" id="63740"/>
    <lineage>
        <taxon>Archaea</taxon>
        <taxon>Methanobacteriati</taxon>
        <taxon>Methanobacteriota</taxon>
        <taxon>Stenosarchaea group</taxon>
        <taxon>Halobacteria</taxon>
        <taxon>Halobacteriales</taxon>
        <taxon>Haloferacaceae</taxon>
        <taxon>Halorubrum</taxon>
    </lineage>
</organism>
<sequence>MKYRKIGRRQYAKVILAGGAVAGLTGFAGCTDDTTDEGSTGDTIPEIDYSVSVQGSDTDDFLEDEYTPHQDERIEFEIDINRVLEGGENTDLGPDTLEITNAYAVRDHEEYSKEFFEENDILYENITDELEFDEEHNLVRMSSEVIIPGQTEIGLDIKVTNEDHNQEYTTSLTDTTYMEPSNIEEIHLQDTELWRDLRDDFIKERLKNAGNPGDDFYFYDAAQKIEEELDLEGKEPERKYELIAREWINHARDITQGASVSGQADFLDMTIEYLFDDKHGFTLADLFHNTSLVYNEEEDKIYHVENALRGETMFPPGEAAQPLENKGHNPLYTTEDNLTEAEITVYYAGRLDLDLIDQFDASEEFLVSSMGEIREGVDWADTQEFIQQFGLTAHLSPSQQFKIQGKVDEPELKLNNP</sequence>
<evidence type="ECO:0000313" key="1">
    <source>
        <dbReference type="EMBL" id="SNR68875.1"/>
    </source>
</evidence>
<accession>A0A238YCA9</accession>
<dbReference type="PROSITE" id="PS51257">
    <property type="entry name" value="PROKAR_LIPOPROTEIN"/>
    <property type="match status" value="1"/>
</dbReference>